<dbReference type="InterPro" id="IPR020549">
    <property type="entry name" value="YbeY_CS"/>
</dbReference>
<dbReference type="AlphaFoldDB" id="A0A7X0J4B3"/>
<dbReference type="EMBL" id="JACHCC010000004">
    <property type="protein sequence ID" value="MBB6499557.1"/>
    <property type="molecule type" value="Genomic_DNA"/>
</dbReference>
<evidence type="ECO:0000256" key="4">
    <source>
        <dbReference type="ARBA" id="ARBA00022759"/>
    </source>
</evidence>
<dbReference type="Proteomes" id="UP000521017">
    <property type="component" value="Unassembled WGS sequence"/>
</dbReference>
<comment type="function">
    <text evidence="7">Single strand-specific metallo-endoribonuclease involved in late-stage 70S ribosome quality control and in maturation of the 3' terminus of the 16S rRNA.</text>
</comment>
<dbReference type="GO" id="GO:0004521">
    <property type="term" value="F:RNA endonuclease activity"/>
    <property type="evidence" value="ECO:0007669"/>
    <property type="project" value="UniProtKB-UniRule"/>
</dbReference>
<dbReference type="EC" id="3.1.-.-" evidence="7"/>
<dbReference type="Pfam" id="PF02130">
    <property type="entry name" value="YbeY"/>
    <property type="match status" value="1"/>
</dbReference>
<proteinExistence type="inferred from homology"/>
<sequence>MSKPAIYFFLEDVKYTLKNKTLIRNWISEAVVTEGYELDELTFILCSDEYLLGINQQYLNHDDYTDVITFDNSEKAKTITGDIFISIERIQENAKKFKGTVAHELCRVMIHGTLHLLGYKDKSKAAKTLMTQKEDHYLSLIDSALGLTGI</sequence>
<dbReference type="PANTHER" id="PTHR46986">
    <property type="entry name" value="ENDORIBONUCLEASE YBEY, CHLOROPLASTIC"/>
    <property type="match status" value="1"/>
</dbReference>
<evidence type="ECO:0000256" key="7">
    <source>
        <dbReference type="HAMAP-Rule" id="MF_00009"/>
    </source>
</evidence>
<dbReference type="HAMAP" id="MF_00009">
    <property type="entry name" value="Endoribonucl_YbeY"/>
    <property type="match status" value="1"/>
</dbReference>
<dbReference type="PANTHER" id="PTHR46986:SF1">
    <property type="entry name" value="ENDORIBONUCLEASE YBEY, CHLOROPLASTIC"/>
    <property type="match status" value="1"/>
</dbReference>
<name>A0A7X0J4B3_9SPHI</name>
<protein>
    <recommendedName>
        <fullName evidence="7">Endoribonuclease YbeY</fullName>
        <ecNumber evidence="7">3.1.-.-</ecNumber>
    </recommendedName>
</protein>
<feature type="binding site" evidence="7">
    <location>
        <position position="121"/>
    </location>
    <ligand>
        <name>Zn(2+)</name>
        <dbReference type="ChEBI" id="CHEBI:29105"/>
        <note>catalytic</note>
    </ligand>
</feature>
<evidence type="ECO:0000256" key="1">
    <source>
        <dbReference type="ARBA" id="ARBA00010875"/>
    </source>
</evidence>
<comment type="subcellular location">
    <subcellularLocation>
        <location evidence="7">Cytoplasm</location>
    </subcellularLocation>
</comment>
<dbReference type="InterPro" id="IPR023091">
    <property type="entry name" value="MetalPrtase_cat_dom_sf_prd"/>
</dbReference>
<keyword evidence="7" id="KW-0690">Ribosome biogenesis</keyword>
<dbReference type="SUPFAM" id="SSF55486">
    <property type="entry name" value="Metalloproteases ('zincins'), catalytic domain"/>
    <property type="match status" value="1"/>
</dbReference>
<evidence type="ECO:0000256" key="5">
    <source>
        <dbReference type="ARBA" id="ARBA00022801"/>
    </source>
</evidence>
<evidence type="ECO:0000256" key="3">
    <source>
        <dbReference type="ARBA" id="ARBA00022723"/>
    </source>
</evidence>
<dbReference type="InterPro" id="IPR002036">
    <property type="entry name" value="YbeY"/>
</dbReference>
<keyword evidence="3 7" id="KW-0479">Metal-binding</keyword>
<keyword evidence="6 7" id="KW-0862">Zinc</keyword>
<comment type="similarity">
    <text evidence="1 7">Belongs to the endoribonuclease YbeY family.</text>
</comment>
<dbReference type="NCBIfam" id="TIGR00043">
    <property type="entry name" value="rRNA maturation RNase YbeY"/>
    <property type="match status" value="1"/>
</dbReference>
<evidence type="ECO:0000313" key="9">
    <source>
        <dbReference type="Proteomes" id="UP000521017"/>
    </source>
</evidence>
<keyword evidence="2 7" id="KW-0540">Nuclease</keyword>
<feature type="binding site" evidence="7">
    <location>
        <position position="111"/>
    </location>
    <ligand>
        <name>Zn(2+)</name>
        <dbReference type="ChEBI" id="CHEBI:29105"/>
        <note>catalytic</note>
    </ligand>
</feature>
<evidence type="ECO:0000313" key="8">
    <source>
        <dbReference type="EMBL" id="MBB6499557.1"/>
    </source>
</evidence>
<keyword evidence="4 7" id="KW-0255">Endonuclease</keyword>
<comment type="caution">
    <text evidence="8">The sequence shown here is derived from an EMBL/GenBank/DDBJ whole genome shotgun (WGS) entry which is preliminary data.</text>
</comment>
<dbReference type="PROSITE" id="PS01306">
    <property type="entry name" value="UPF0054"/>
    <property type="match status" value="1"/>
</dbReference>
<dbReference type="GO" id="GO:0005737">
    <property type="term" value="C:cytoplasm"/>
    <property type="evidence" value="ECO:0007669"/>
    <property type="project" value="UniProtKB-SubCell"/>
</dbReference>
<keyword evidence="5 7" id="KW-0378">Hydrolase</keyword>
<dbReference type="GO" id="GO:0006364">
    <property type="term" value="P:rRNA processing"/>
    <property type="evidence" value="ECO:0007669"/>
    <property type="project" value="UniProtKB-UniRule"/>
</dbReference>
<evidence type="ECO:0000256" key="6">
    <source>
        <dbReference type="ARBA" id="ARBA00022833"/>
    </source>
</evidence>
<keyword evidence="7" id="KW-0963">Cytoplasm</keyword>
<comment type="cofactor">
    <cofactor evidence="7">
        <name>Zn(2+)</name>
        <dbReference type="ChEBI" id="CHEBI:29105"/>
    </cofactor>
    <text evidence="7">Binds 1 zinc ion.</text>
</comment>
<accession>A0A7X0J4B3</accession>
<dbReference type="GO" id="GO:0004222">
    <property type="term" value="F:metalloendopeptidase activity"/>
    <property type="evidence" value="ECO:0007669"/>
    <property type="project" value="InterPro"/>
</dbReference>
<feature type="binding site" evidence="7">
    <location>
        <position position="115"/>
    </location>
    <ligand>
        <name>Zn(2+)</name>
        <dbReference type="ChEBI" id="CHEBI:29105"/>
        <note>catalytic</note>
    </ligand>
</feature>
<evidence type="ECO:0000256" key="2">
    <source>
        <dbReference type="ARBA" id="ARBA00022722"/>
    </source>
</evidence>
<dbReference type="GO" id="GO:0008270">
    <property type="term" value="F:zinc ion binding"/>
    <property type="evidence" value="ECO:0007669"/>
    <property type="project" value="UniProtKB-UniRule"/>
</dbReference>
<reference evidence="8 9" key="1">
    <citation type="submission" date="2020-08" db="EMBL/GenBank/DDBJ databases">
        <title>Genomic Encyclopedia of Type Strains, Phase IV (KMG-V): Genome sequencing to study the core and pangenomes of soil and plant-associated prokaryotes.</title>
        <authorList>
            <person name="Whitman W."/>
        </authorList>
    </citation>
    <scope>NUCLEOTIDE SEQUENCE [LARGE SCALE GENOMIC DNA]</scope>
    <source>
        <strain evidence="8 9">M2T3</strain>
    </source>
</reference>
<keyword evidence="7" id="KW-0698">rRNA processing</keyword>
<gene>
    <name evidence="7" type="primary">ybeY</name>
    <name evidence="8" type="ORF">HDF25_001699</name>
</gene>
<dbReference type="RefSeq" id="WP_184624291.1">
    <property type="nucleotide sequence ID" value="NZ_JACHCC010000004.1"/>
</dbReference>
<dbReference type="Gene3D" id="3.40.390.30">
    <property type="entry name" value="Metalloproteases ('zincins'), catalytic domain"/>
    <property type="match status" value="1"/>
</dbReference>
<organism evidence="8 9">
    <name type="scientific">Pedobacter cryoconitis</name>
    <dbReference type="NCBI Taxonomy" id="188932"/>
    <lineage>
        <taxon>Bacteria</taxon>
        <taxon>Pseudomonadati</taxon>
        <taxon>Bacteroidota</taxon>
        <taxon>Sphingobacteriia</taxon>
        <taxon>Sphingobacteriales</taxon>
        <taxon>Sphingobacteriaceae</taxon>
        <taxon>Pedobacter</taxon>
    </lineage>
</organism>